<evidence type="ECO:0000313" key="12">
    <source>
        <dbReference type="Proteomes" id="UP000738431"/>
    </source>
</evidence>
<dbReference type="InterPro" id="IPR050079">
    <property type="entry name" value="DEAD_box_RNA_helicase"/>
</dbReference>
<keyword evidence="4" id="KW-0067">ATP-binding</keyword>
<dbReference type="InterPro" id="IPR011545">
    <property type="entry name" value="DEAD/DEAH_box_helicase_dom"/>
</dbReference>
<dbReference type="PROSITE" id="PS51195">
    <property type="entry name" value="Q_MOTIF"/>
    <property type="match status" value="1"/>
</dbReference>
<feature type="domain" description="DEAD-box RNA helicase Q" evidence="10">
    <location>
        <begin position="152"/>
        <end position="180"/>
    </location>
</feature>
<accession>A0ABZ1C8X3</accession>
<evidence type="ECO:0000259" key="10">
    <source>
        <dbReference type="PROSITE" id="PS51195"/>
    </source>
</evidence>
<dbReference type="Proteomes" id="UP000738431">
    <property type="component" value="Chromosome"/>
</dbReference>
<dbReference type="InterPro" id="IPR001650">
    <property type="entry name" value="Helicase_C-like"/>
</dbReference>
<keyword evidence="3 11" id="KW-0347">Helicase</keyword>
<feature type="compositionally biased region" description="Low complexity" evidence="7">
    <location>
        <begin position="19"/>
        <end position="37"/>
    </location>
</feature>
<feature type="domain" description="Helicase ATP-binding" evidence="8">
    <location>
        <begin position="183"/>
        <end position="352"/>
    </location>
</feature>
<proteinExistence type="inferred from homology"/>
<dbReference type="PROSITE" id="PS51194">
    <property type="entry name" value="HELICASE_CTER"/>
    <property type="match status" value="1"/>
</dbReference>
<sequence length="547" mass="59806">MFKKIIAALRGTKASASDAPAPQKGKSPSSSKSSAPSGERKPRSEGTQGDAPKRKRGNRGGRGEGAPAGDGDQQGQGQREGGRGRGRGRGGRGGRDGDRGEKRGGGREGRGGRGGRGRGEGRRERPERDDFEHPRSEPIKPVTPIDIPAQDTEFSKLGLNDALAYSVAEKGYESPTPIQAQAIPQVLAGRDVIGSAQTGTGKTAAFALPILQRLGAHGKMRCLVLEPTRELALQVEEAFQMYSKYTDLTTTIVYGGVGYGKQREDLRRGVDVCAATPGRLLDLLEDGSTHLNDIEIVVLDEVDRMLDMGFLPDVRRIVEKCPRSRQTLFFTATLPPEIASLADWALTNPVEVKIGVQRKPAETVSHAFYPVVAPQKFSLLLELMKRTDFKSVIVFTRTRMGADRIARQLKKEDHTVGVLHSDRSQRERVEALQGFKSGKFEVLVATDIAARGLDIAGVSHVINYDVPENPEDYVHRIGRTGRAQTSGDAFTLVTEDDVRYARSIERFIGAEVERKRIDDFDYIYSALFDPNAQQAAAPAVRKSRLRR</sequence>
<evidence type="ECO:0000256" key="2">
    <source>
        <dbReference type="ARBA" id="ARBA00022801"/>
    </source>
</evidence>
<evidence type="ECO:0000256" key="4">
    <source>
        <dbReference type="ARBA" id="ARBA00022840"/>
    </source>
</evidence>
<name>A0ABZ1C8X3_9BACT</name>
<feature type="region of interest" description="Disordered" evidence="7">
    <location>
        <begin position="1"/>
        <end position="146"/>
    </location>
</feature>
<dbReference type="Pfam" id="PF00270">
    <property type="entry name" value="DEAD"/>
    <property type="match status" value="1"/>
</dbReference>
<evidence type="ECO:0000256" key="7">
    <source>
        <dbReference type="SAM" id="MobiDB-lite"/>
    </source>
</evidence>
<dbReference type="CDD" id="cd00268">
    <property type="entry name" value="DEADc"/>
    <property type="match status" value="1"/>
</dbReference>
<evidence type="ECO:0000259" key="9">
    <source>
        <dbReference type="PROSITE" id="PS51194"/>
    </source>
</evidence>
<keyword evidence="1" id="KW-0547">Nucleotide-binding</keyword>
<feature type="domain" description="Helicase C-terminal" evidence="9">
    <location>
        <begin position="379"/>
        <end position="528"/>
    </location>
</feature>
<evidence type="ECO:0000259" key="8">
    <source>
        <dbReference type="PROSITE" id="PS51192"/>
    </source>
</evidence>
<feature type="short sequence motif" description="Q motif" evidence="6">
    <location>
        <begin position="152"/>
        <end position="180"/>
    </location>
</feature>
<feature type="compositionally biased region" description="Gly residues" evidence="7">
    <location>
        <begin position="63"/>
        <end position="74"/>
    </location>
</feature>
<dbReference type="CDD" id="cd18787">
    <property type="entry name" value="SF2_C_DEAD"/>
    <property type="match status" value="1"/>
</dbReference>
<evidence type="ECO:0000256" key="6">
    <source>
        <dbReference type="PROSITE-ProRule" id="PRU00552"/>
    </source>
</evidence>
<dbReference type="InterPro" id="IPR044742">
    <property type="entry name" value="DEAD/DEAH_RhlB"/>
</dbReference>
<evidence type="ECO:0000256" key="5">
    <source>
        <dbReference type="ARBA" id="ARBA00038437"/>
    </source>
</evidence>
<organism evidence="11 12">
    <name type="scientific">Actomonas aquatica</name>
    <dbReference type="NCBI Taxonomy" id="2866162"/>
    <lineage>
        <taxon>Bacteria</taxon>
        <taxon>Pseudomonadati</taxon>
        <taxon>Verrucomicrobiota</taxon>
        <taxon>Opitutia</taxon>
        <taxon>Opitutales</taxon>
        <taxon>Opitutaceae</taxon>
        <taxon>Actomonas</taxon>
    </lineage>
</organism>
<evidence type="ECO:0000313" key="11">
    <source>
        <dbReference type="EMBL" id="WRQ87024.1"/>
    </source>
</evidence>
<dbReference type="EC" id="3.6.4.-" evidence="11"/>
<comment type="similarity">
    <text evidence="5">Belongs to the DEAD box helicase family.</text>
</comment>
<dbReference type="Gene3D" id="3.40.50.300">
    <property type="entry name" value="P-loop containing nucleotide triphosphate hydrolases"/>
    <property type="match status" value="2"/>
</dbReference>
<dbReference type="Pfam" id="PF00271">
    <property type="entry name" value="Helicase_C"/>
    <property type="match status" value="1"/>
</dbReference>
<dbReference type="SMART" id="SM00490">
    <property type="entry name" value="HELICc"/>
    <property type="match status" value="1"/>
</dbReference>
<keyword evidence="12" id="KW-1185">Reference proteome</keyword>
<dbReference type="InterPro" id="IPR014014">
    <property type="entry name" value="RNA_helicase_DEAD_Q_motif"/>
</dbReference>
<dbReference type="SUPFAM" id="SSF52540">
    <property type="entry name" value="P-loop containing nucleoside triphosphate hydrolases"/>
    <property type="match status" value="1"/>
</dbReference>
<dbReference type="PANTHER" id="PTHR47959">
    <property type="entry name" value="ATP-DEPENDENT RNA HELICASE RHLE-RELATED"/>
    <property type="match status" value="1"/>
</dbReference>
<dbReference type="EMBL" id="CP139781">
    <property type="protein sequence ID" value="WRQ87024.1"/>
    <property type="molecule type" value="Genomic_DNA"/>
</dbReference>
<protein>
    <submittedName>
        <fullName evidence="11">DEAD/DEAH box helicase</fullName>
        <ecNumber evidence="11">3.6.4.-</ecNumber>
    </submittedName>
</protein>
<dbReference type="RefSeq" id="WP_221029561.1">
    <property type="nucleotide sequence ID" value="NZ_CP139781.1"/>
</dbReference>
<gene>
    <name evidence="11" type="ORF">K1X11_019595</name>
</gene>
<dbReference type="GO" id="GO:0004386">
    <property type="term" value="F:helicase activity"/>
    <property type="evidence" value="ECO:0007669"/>
    <property type="project" value="UniProtKB-KW"/>
</dbReference>
<dbReference type="InterPro" id="IPR027417">
    <property type="entry name" value="P-loop_NTPase"/>
</dbReference>
<dbReference type="PROSITE" id="PS51192">
    <property type="entry name" value="HELICASE_ATP_BIND_1"/>
    <property type="match status" value="1"/>
</dbReference>
<feature type="compositionally biased region" description="Basic and acidic residues" evidence="7">
    <location>
        <begin position="93"/>
        <end position="138"/>
    </location>
</feature>
<keyword evidence="2 11" id="KW-0378">Hydrolase</keyword>
<dbReference type="PANTHER" id="PTHR47959:SF13">
    <property type="entry name" value="ATP-DEPENDENT RNA HELICASE RHLE"/>
    <property type="match status" value="1"/>
</dbReference>
<dbReference type="InterPro" id="IPR014001">
    <property type="entry name" value="Helicase_ATP-bd"/>
</dbReference>
<evidence type="ECO:0000256" key="1">
    <source>
        <dbReference type="ARBA" id="ARBA00022741"/>
    </source>
</evidence>
<evidence type="ECO:0000256" key="3">
    <source>
        <dbReference type="ARBA" id="ARBA00022806"/>
    </source>
</evidence>
<dbReference type="SMART" id="SM00487">
    <property type="entry name" value="DEXDc"/>
    <property type="match status" value="1"/>
</dbReference>
<dbReference type="GO" id="GO:0016787">
    <property type="term" value="F:hydrolase activity"/>
    <property type="evidence" value="ECO:0007669"/>
    <property type="project" value="UniProtKB-KW"/>
</dbReference>
<reference evidence="11 12" key="1">
    <citation type="submission" date="2023-12" db="EMBL/GenBank/DDBJ databases">
        <title>Description of an unclassified Opitutus bacterium of Verrucomicrobiota.</title>
        <authorList>
            <person name="Zhang D.-F."/>
        </authorList>
    </citation>
    <scope>NUCLEOTIDE SEQUENCE [LARGE SCALE GENOMIC DNA]</scope>
    <source>
        <strain evidence="11 12">WL0086</strain>
    </source>
</reference>